<accession>A0A841AM40</accession>
<feature type="domain" description="FHA" evidence="2">
    <location>
        <begin position="164"/>
        <end position="218"/>
    </location>
</feature>
<dbReference type="SUPFAM" id="SSF49879">
    <property type="entry name" value="SMAD/FHA domain"/>
    <property type="match status" value="1"/>
</dbReference>
<sequence length="252" mass="26306">MNCRNCGTELPPGAMFCGECGTTVAVPKGGAAPKLVEPSRARPGDTAVIQPLVPSARTSPAGSVRAAVPAVADTPPASPAVEPAPPTTPIPRITVPRVLPMPPTAAAPADAAVPTPPVPVPAPAEADDEHEDVEATRLVRNRTGGERFVLQFSTGENSTVYGTGLIGRNPVLQPGEFVDQLVTIVDPGKSVSKTHLEFGQTSGVFWVSDRFSANGTVVRQPDARPQRLDAGKRQPVVRGTRIDMGEQFFVVS</sequence>
<keyword evidence="1" id="KW-0597">Phosphoprotein</keyword>
<dbReference type="Proteomes" id="UP000536685">
    <property type="component" value="Unassembled WGS sequence"/>
</dbReference>
<reference evidence="3 4" key="1">
    <citation type="submission" date="2020-08" db="EMBL/GenBank/DDBJ databases">
        <title>Sequencing the genomes of 1000 actinobacteria strains.</title>
        <authorList>
            <person name="Klenk H.-P."/>
        </authorList>
    </citation>
    <scope>NUCLEOTIDE SEQUENCE [LARGE SCALE GENOMIC DNA]</scope>
    <source>
        <strain evidence="3 4">DSM 105784</strain>
    </source>
</reference>
<name>A0A841AM40_9MICO</name>
<dbReference type="Pfam" id="PF00498">
    <property type="entry name" value="FHA"/>
    <property type="match status" value="1"/>
</dbReference>
<dbReference type="AlphaFoldDB" id="A0A841AM40"/>
<dbReference type="RefSeq" id="WP_184234243.1">
    <property type="nucleotide sequence ID" value="NZ_JACHMJ010000001.1"/>
</dbReference>
<protein>
    <recommendedName>
        <fullName evidence="2">FHA domain-containing protein</fullName>
    </recommendedName>
</protein>
<keyword evidence="4" id="KW-1185">Reference proteome</keyword>
<dbReference type="EMBL" id="JACHMJ010000001">
    <property type="protein sequence ID" value="MBB5842703.1"/>
    <property type="molecule type" value="Genomic_DNA"/>
</dbReference>
<dbReference type="Pfam" id="PF13240">
    <property type="entry name" value="Zn_Ribbon_1"/>
    <property type="match status" value="1"/>
</dbReference>
<proteinExistence type="predicted"/>
<evidence type="ECO:0000259" key="2">
    <source>
        <dbReference type="PROSITE" id="PS50006"/>
    </source>
</evidence>
<comment type="caution">
    <text evidence="3">The sequence shown here is derived from an EMBL/GenBank/DDBJ whole genome shotgun (WGS) entry which is preliminary data.</text>
</comment>
<dbReference type="PROSITE" id="PS50006">
    <property type="entry name" value="FHA_DOMAIN"/>
    <property type="match status" value="1"/>
</dbReference>
<organism evidence="3 4">
    <name type="scientific">Conyzicola lurida</name>
    <dbReference type="NCBI Taxonomy" id="1172621"/>
    <lineage>
        <taxon>Bacteria</taxon>
        <taxon>Bacillati</taxon>
        <taxon>Actinomycetota</taxon>
        <taxon>Actinomycetes</taxon>
        <taxon>Micrococcales</taxon>
        <taxon>Microbacteriaceae</taxon>
        <taxon>Conyzicola</taxon>
    </lineage>
</organism>
<evidence type="ECO:0000313" key="3">
    <source>
        <dbReference type="EMBL" id="MBB5842703.1"/>
    </source>
</evidence>
<gene>
    <name evidence="3" type="ORF">HD599_001026</name>
</gene>
<dbReference type="InterPro" id="IPR026870">
    <property type="entry name" value="Zinc_ribbon_dom"/>
</dbReference>
<dbReference type="Gene3D" id="2.60.200.20">
    <property type="match status" value="1"/>
</dbReference>
<dbReference type="InterPro" id="IPR000253">
    <property type="entry name" value="FHA_dom"/>
</dbReference>
<dbReference type="CDD" id="cd00060">
    <property type="entry name" value="FHA"/>
    <property type="match status" value="1"/>
</dbReference>
<evidence type="ECO:0000256" key="1">
    <source>
        <dbReference type="ARBA" id="ARBA00022553"/>
    </source>
</evidence>
<evidence type="ECO:0000313" key="4">
    <source>
        <dbReference type="Proteomes" id="UP000536685"/>
    </source>
</evidence>
<dbReference type="InterPro" id="IPR008984">
    <property type="entry name" value="SMAD_FHA_dom_sf"/>
</dbReference>